<gene>
    <name evidence="1" type="ORF">TCM_037674</name>
</gene>
<name>A0A061GLR1_THECC</name>
<dbReference type="EMBL" id="CM001887">
    <property type="protein sequence ID" value="EOY30476.1"/>
    <property type="molecule type" value="Genomic_DNA"/>
</dbReference>
<reference evidence="1 2" key="1">
    <citation type="journal article" date="2013" name="Genome Biol.">
        <title>The genome sequence of the most widely cultivated cacao type and its use to identify candidate genes regulating pod color.</title>
        <authorList>
            <person name="Motamayor J.C."/>
            <person name="Mockaitis K."/>
            <person name="Schmutz J."/>
            <person name="Haiminen N."/>
            <person name="Iii D.L."/>
            <person name="Cornejo O."/>
            <person name="Findley S.D."/>
            <person name="Zheng P."/>
            <person name="Utro F."/>
            <person name="Royaert S."/>
            <person name="Saski C."/>
            <person name="Jenkins J."/>
            <person name="Podicheti R."/>
            <person name="Zhao M."/>
            <person name="Scheffler B.E."/>
            <person name="Stack J.C."/>
            <person name="Feltus F.A."/>
            <person name="Mustiga G.M."/>
            <person name="Amores F."/>
            <person name="Phillips W."/>
            <person name="Marelli J.P."/>
            <person name="May G.D."/>
            <person name="Shapiro H."/>
            <person name="Ma J."/>
            <person name="Bustamante C.D."/>
            <person name="Schnell R.J."/>
            <person name="Main D."/>
            <person name="Gilbert D."/>
            <person name="Parida L."/>
            <person name="Kuhn D.N."/>
        </authorList>
    </citation>
    <scope>NUCLEOTIDE SEQUENCE [LARGE SCALE GENOMIC DNA]</scope>
    <source>
        <strain evidence="2">cv. Matina 1-6</strain>
    </source>
</reference>
<dbReference type="InParanoid" id="A0A061GLR1"/>
<evidence type="ECO:0000313" key="1">
    <source>
        <dbReference type="EMBL" id="EOY30476.1"/>
    </source>
</evidence>
<protein>
    <submittedName>
        <fullName evidence="1">Uncharacterized protein</fullName>
    </submittedName>
</protein>
<proteinExistence type="predicted"/>
<dbReference type="AlphaFoldDB" id="A0A061GLR1"/>
<dbReference type="Gramene" id="EOY30476">
    <property type="protein sequence ID" value="EOY30476"/>
    <property type="gene ID" value="TCM_037674"/>
</dbReference>
<evidence type="ECO:0000313" key="2">
    <source>
        <dbReference type="Proteomes" id="UP000026915"/>
    </source>
</evidence>
<accession>A0A061GLR1</accession>
<sequence length="106" mass="11986">MAGLGSLCKPVNSFSFAGKVGIRRSVSNIACSVKKKGAYYMVMKETKKTCTIEQLFVFFNCNLVPPIQRHRWFSRGLQPHFILHPLLGFQGALNIPISVLEILLWF</sequence>
<organism evidence="1 2">
    <name type="scientific">Theobroma cacao</name>
    <name type="common">Cacao</name>
    <name type="synonym">Cocoa</name>
    <dbReference type="NCBI Taxonomy" id="3641"/>
    <lineage>
        <taxon>Eukaryota</taxon>
        <taxon>Viridiplantae</taxon>
        <taxon>Streptophyta</taxon>
        <taxon>Embryophyta</taxon>
        <taxon>Tracheophyta</taxon>
        <taxon>Spermatophyta</taxon>
        <taxon>Magnoliopsida</taxon>
        <taxon>eudicotyledons</taxon>
        <taxon>Gunneridae</taxon>
        <taxon>Pentapetalae</taxon>
        <taxon>rosids</taxon>
        <taxon>malvids</taxon>
        <taxon>Malvales</taxon>
        <taxon>Malvaceae</taxon>
        <taxon>Byttnerioideae</taxon>
        <taxon>Theobroma</taxon>
    </lineage>
</organism>
<dbReference type="Proteomes" id="UP000026915">
    <property type="component" value="Chromosome 9"/>
</dbReference>
<dbReference type="HOGENOM" id="CLU_2228081_0_0_1"/>
<keyword evidence="2" id="KW-1185">Reference proteome</keyword>